<protein>
    <submittedName>
        <fullName evidence="6">Transcriptional regulator</fullName>
    </submittedName>
</protein>
<dbReference type="InterPro" id="IPR050707">
    <property type="entry name" value="HTH_MetabolicPath_Reg"/>
</dbReference>
<dbReference type="GO" id="GO:0045892">
    <property type="term" value="P:negative regulation of DNA-templated transcription"/>
    <property type="evidence" value="ECO:0007669"/>
    <property type="project" value="TreeGrafter"/>
</dbReference>
<dbReference type="OrthoDB" id="4924204at2"/>
<dbReference type="PROSITE" id="PS51077">
    <property type="entry name" value="HTH_ICLR"/>
    <property type="match status" value="1"/>
</dbReference>
<proteinExistence type="predicted"/>
<accession>A0A5M3WEY9</accession>
<name>A0A5M3WEY9_9ACTN</name>
<dbReference type="PROSITE" id="PS51078">
    <property type="entry name" value="ICLR_ED"/>
    <property type="match status" value="1"/>
</dbReference>
<keyword evidence="1" id="KW-0805">Transcription regulation</keyword>
<dbReference type="AlphaFoldDB" id="A0A5M3WEY9"/>
<feature type="domain" description="HTH iclR-type" evidence="4">
    <location>
        <begin position="20"/>
        <end position="80"/>
    </location>
</feature>
<dbReference type="InterPro" id="IPR036390">
    <property type="entry name" value="WH_DNA-bd_sf"/>
</dbReference>
<reference evidence="6 7" key="1">
    <citation type="submission" date="2019-10" db="EMBL/GenBank/DDBJ databases">
        <title>Whole genome shotgun sequence of Acrocarpospora corrugata NBRC 13972.</title>
        <authorList>
            <person name="Ichikawa N."/>
            <person name="Kimura A."/>
            <person name="Kitahashi Y."/>
            <person name="Komaki H."/>
            <person name="Oguchi A."/>
        </authorList>
    </citation>
    <scope>NUCLEOTIDE SEQUENCE [LARGE SCALE GENOMIC DNA]</scope>
    <source>
        <strain evidence="6 7">NBRC 13972</strain>
    </source>
</reference>
<dbReference type="SUPFAM" id="SSF46785">
    <property type="entry name" value="Winged helix' DNA-binding domain"/>
    <property type="match status" value="1"/>
</dbReference>
<keyword evidence="2" id="KW-0238">DNA-binding</keyword>
<dbReference type="GO" id="GO:0003700">
    <property type="term" value="F:DNA-binding transcription factor activity"/>
    <property type="evidence" value="ECO:0007669"/>
    <property type="project" value="TreeGrafter"/>
</dbReference>
<dbReference type="GO" id="GO:0003677">
    <property type="term" value="F:DNA binding"/>
    <property type="evidence" value="ECO:0007669"/>
    <property type="project" value="UniProtKB-KW"/>
</dbReference>
<organism evidence="6 7">
    <name type="scientific">Acrocarpospora corrugata</name>
    <dbReference type="NCBI Taxonomy" id="35763"/>
    <lineage>
        <taxon>Bacteria</taxon>
        <taxon>Bacillati</taxon>
        <taxon>Actinomycetota</taxon>
        <taxon>Actinomycetes</taxon>
        <taxon>Streptosporangiales</taxon>
        <taxon>Streptosporangiaceae</taxon>
        <taxon>Acrocarpospora</taxon>
    </lineage>
</organism>
<evidence type="ECO:0000313" key="6">
    <source>
        <dbReference type="EMBL" id="GES05703.1"/>
    </source>
</evidence>
<dbReference type="Gene3D" id="1.10.10.10">
    <property type="entry name" value="Winged helix-like DNA-binding domain superfamily/Winged helix DNA-binding domain"/>
    <property type="match status" value="1"/>
</dbReference>
<dbReference type="SUPFAM" id="SSF55781">
    <property type="entry name" value="GAF domain-like"/>
    <property type="match status" value="1"/>
</dbReference>
<dbReference type="InterPro" id="IPR036388">
    <property type="entry name" value="WH-like_DNA-bd_sf"/>
</dbReference>
<dbReference type="EMBL" id="BLAD01000109">
    <property type="protein sequence ID" value="GES05703.1"/>
    <property type="molecule type" value="Genomic_DNA"/>
</dbReference>
<dbReference type="InterPro" id="IPR014757">
    <property type="entry name" value="Tscrpt_reg_IclR_C"/>
</dbReference>
<gene>
    <name evidence="6" type="ORF">Acor_77710</name>
</gene>
<dbReference type="PANTHER" id="PTHR30136:SF24">
    <property type="entry name" value="HTH-TYPE TRANSCRIPTIONAL REPRESSOR ALLR"/>
    <property type="match status" value="1"/>
</dbReference>
<dbReference type="InterPro" id="IPR005471">
    <property type="entry name" value="Tscrpt_reg_IclR_N"/>
</dbReference>
<comment type="caution">
    <text evidence="6">The sequence shown here is derived from an EMBL/GenBank/DDBJ whole genome shotgun (WGS) entry which is preliminary data.</text>
</comment>
<dbReference type="Proteomes" id="UP000334990">
    <property type="component" value="Unassembled WGS sequence"/>
</dbReference>
<dbReference type="Pfam" id="PF01614">
    <property type="entry name" value="IclR_C"/>
    <property type="match status" value="1"/>
</dbReference>
<evidence type="ECO:0000259" key="5">
    <source>
        <dbReference type="PROSITE" id="PS51078"/>
    </source>
</evidence>
<dbReference type="Gene3D" id="3.30.450.40">
    <property type="match status" value="1"/>
</dbReference>
<keyword evidence="7" id="KW-1185">Reference proteome</keyword>
<evidence type="ECO:0000256" key="1">
    <source>
        <dbReference type="ARBA" id="ARBA00023015"/>
    </source>
</evidence>
<feature type="domain" description="IclR-ED" evidence="5">
    <location>
        <begin position="81"/>
        <end position="258"/>
    </location>
</feature>
<evidence type="ECO:0000256" key="3">
    <source>
        <dbReference type="ARBA" id="ARBA00023163"/>
    </source>
</evidence>
<dbReference type="RefSeq" id="WP_155341680.1">
    <property type="nucleotide sequence ID" value="NZ_BAAABN010000005.1"/>
</dbReference>
<evidence type="ECO:0000313" key="7">
    <source>
        <dbReference type="Proteomes" id="UP000334990"/>
    </source>
</evidence>
<dbReference type="InterPro" id="IPR029016">
    <property type="entry name" value="GAF-like_dom_sf"/>
</dbReference>
<dbReference type="Pfam" id="PF09339">
    <property type="entry name" value="HTH_IclR"/>
    <property type="match status" value="1"/>
</dbReference>
<keyword evidence="3" id="KW-0804">Transcription</keyword>
<dbReference type="PANTHER" id="PTHR30136">
    <property type="entry name" value="HELIX-TURN-HELIX TRANSCRIPTIONAL REGULATOR, ICLR FAMILY"/>
    <property type="match status" value="1"/>
</dbReference>
<evidence type="ECO:0000256" key="2">
    <source>
        <dbReference type="ARBA" id="ARBA00023125"/>
    </source>
</evidence>
<sequence length="258" mass="27542">MAADRAQAGADDQVSRRSVVQSVTRAFDVLNLLRDSTSPMSVQEIARSTGLDRTVVHRLLRSLLQQAMVVEERGLFRVGPASVLLANRYHDDLLVRRLALPYMVELQAGDIADKPWTATLSIAVGNVSAVIERIWTPRTPLDLVLAVGDTFPIHSTATGRSMLAYYDPDKLIEVVGADRARELAVVLESVRSAGGVGLSKGEAVPGVEAIAAVILSRRQTPVAAISVSGVDLGDQMNQTSPLASTLRRAAGAIGQMVP</sequence>
<evidence type="ECO:0000259" key="4">
    <source>
        <dbReference type="PROSITE" id="PS51077"/>
    </source>
</evidence>
<dbReference type="SMART" id="SM00346">
    <property type="entry name" value="HTH_ICLR"/>
    <property type="match status" value="1"/>
</dbReference>